<name>A0A4R9GZT7_9LEPT</name>
<dbReference type="Gene3D" id="2.30.30.40">
    <property type="entry name" value="SH3 Domains"/>
    <property type="match status" value="1"/>
</dbReference>
<gene>
    <name evidence="1" type="ORF">EHO65_16800</name>
</gene>
<dbReference type="Proteomes" id="UP000298097">
    <property type="component" value="Unassembled WGS sequence"/>
</dbReference>
<evidence type="ECO:0000313" key="1">
    <source>
        <dbReference type="EMBL" id="TGK37239.1"/>
    </source>
</evidence>
<keyword evidence="2" id="KW-1185">Reference proteome</keyword>
<dbReference type="EMBL" id="RQEY01000021">
    <property type="protein sequence ID" value="TGK37239.1"/>
    <property type="molecule type" value="Genomic_DNA"/>
</dbReference>
<protein>
    <submittedName>
        <fullName evidence="1">SH3 domain-containing protein</fullName>
    </submittedName>
</protein>
<proteinExistence type="predicted"/>
<dbReference type="OrthoDB" id="331906at2"/>
<comment type="caution">
    <text evidence="1">The sequence shown here is derived from an EMBL/GenBank/DDBJ whole genome shotgun (WGS) entry which is preliminary data.</text>
</comment>
<organism evidence="1 2">
    <name type="scientific">Leptospira andrefontaineae</name>
    <dbReference type="NCBI Taxonomy" id="2484976"/>
    <lineage>
        <taxon>Bacteria</taxon>
        <taxon>Pseudomonadati</taxon>
        <taxon>Spirochaetota</taxon>
        <taxon>Spirochaetia</taxon>
        <taxon>Leptospirales</taxon>
        <taxon>Leptospiraceae</taxon>
        <taxon>Leptospira</taxon>
    </lineage>
</organism>
<accession>A0A4R9GZT7</accession>
<sequence length="217" mass="24704">MKFFTNHIIILILSFYQISSCANEEKTTITIYYNSSKNGLALREDPNSASQLITMIPFQAKIQLLHVKKGGTENLDSKIGRWAKVKFDDHIGWTFDHHLSKNFPEIIELAFDKKVVEKMAIDELRKRNQDFADRFIKSGPFFGSRVVKDCVKKDMKIVLVGFEGSDENSIVSCKVVVFLQANDITYPIAILNKEADIGFCLNDALRDRDSNASECKE</sequence>
<dbReference type="AlphaFoldDB" id="A0A4R9GZT7"/>
<evidence type="ECO:0000313" key="2">
    <source>
        <dbReference type="Proteomes" id="UP000298097"/>
    </source>
</evidence>
<reference evidence="1" key="1">
    <citation type="journal article" date="2019" name="PLoS Negl. Trop. Dis.">
        <title>Revisiting the worldwide diversity of Leptospira species in the environment.</title>
        <authorList>
            <person name="Vincent A.T."/>
            <person name="Schiettekatte O."/>
            <person name="Bourhy P."/>
            <person name="Veyrier F.J."/>
            <person name="Picardeau M."/>
        </authorList>
    </citation>
    <scope>NUCLEOTIDE SEQUENCE [LARGE SCALE GENOMIC DNA]</scope>
    <source>
        <strain evidence="1">201800301</strain>
    </source>
</reference>